<dbReference type="PROSITE" id="PS50848">
    <property type="entry name" value="START"/>
    <property type="match status" value="1"/>
</dbReference>
<dbReference type="InterPro" id="IPR002913">
    <property type="entry name" value="START_lipid-bd_dom"/>
</dbReference>
<reference evidence="4 5" key="1">
    <citation type="submission" date="2018-11" db="EMBL/GenBank/DDBJ databases">
        <authorList>
            <consortium name="Pathogen Informatics"/>
        </authorList>
    </citation>
    <scope>NUCLEOTIDE SEQUENCE [LARGE SCALE GENOMIC DNA]</scope>
</reference>
<feature type="region of interest" description="Disordered" evidence="1">
    <location>
        <begin position="299"/>
        <end position="319"/>
    </location>
</feature>
<dbReference type="GO" id="GO:0005789">
    <property type="term" value="C:endoplasmic reticulum membrane"/>
    <property type="evidence" value="ECO:0007669"/>
    <property type="project" value="TreeGrafter"/>
</dbReference>
<keyword evidence="5" id="KW-1185">Reference proteome</keyword>
<keyword evidence="2" id="KW-0812">Transmembrane</keyword>
<dbReference type="Gene3D" id="3.30.530.20">
    <property type="match status" value="1"/>
</dbReference>
<keyword evidence="2" id="KW-1133">Transmembrane helix</keyword>
<evidence type="ECO:0000259" key="3">
    <source>
        <dbReference type="PROSITE" id="PS50848"/>
    </source>
</evidence>
<sequence>MLYTCSLQFCPENSSPVGLAYTILIYNIVMPWLVTVFFEYRVLPQERMAEQNIPLVTLQHSNSGIIVALVSKNIERLNETAPDDMESVVSPSIHRWAAAVARSTYTASIYASPRGSVIDDEEPLLPTRKLSNYGSTEAPFDVAALLIQASKVRNDAWNAYENAVWDSCSNSSLSSPSEFTPQISSACVPGFRPKLFRVEGFIPAPPRMIFNDLVHGVEFSPHWNPTIASARYLQTFQSENLDIVHTMSKDVLGGLIKPRNLERTLVSPPTLDRHAVRKRTFTAFERINRVHSQSALGEVRHVSSTHSVATSSTPQVKTG</sequence>
<keyword evidence="2" id="KW-0472">Membrane</keyword>
<accession>A0A3P7LGH3</accession>
<dbReference type="Proteomes" id="UP000281553">
    <property type="component" value="Unassembled WGS sequence"/>
</dbReference>
<dbReference type="InterPro" id="IPR051869">
    <property type="entry name" value="STARD3"/>
</dbReference>
<dbReference type="AlphaFoldDB" id="A0A3P7LGH3"/>
<feature type="domain" description="START" evidence="3">
    <location>
        <begin position="161"/>
        <end position="261"/>
    </location>
</feature>
<proteinExistence type="predicted"/>
<dbReference type="GO" id="GO:0005765">
    <property type="term" value="C:lysosomal membrane"/>
    <property type="evidence" value="ECO:0007669"/>
    <property type="project" value="TreeGrafter"/>
</dbReference>
<feature type="transmembrane region" description="Helical" evidence="2">
    <location>
        <begin position="20"/>
        <end position="38"/>
    </location>
</feature>
<dbReference type="Pfam" id="PF01852">
    <property type="entry name" value="START"/>
    <property type="match status" value="1"/>
</dbReference>
<name>A0A3P7LGH3_DIBLA</name>
<dbReference type="GO" id="GO:0008289">
    <property type="term" value="F:lipid binding"/>
    <property type="evidence" value="ECO:0007669"/>
    <property type="project" value="InterPro"/>
</dbReference>
<dbReference type="GO" id="GO:0140284">
    <property type="term" value="C:endoplasmic reticulum-endosome membrane contact site"/>
    <property type="evidence" value="ECO:0007669"/>
    <property type="project" value="TreeGrafter"/>
</dbReference>
<evidence type="ECO:0000313" key="5">
    <source>
        <dbReference type="Proteomes" id="UP000281553"/>
    </source>
</evidence>
<dbReference type="InterPro" id="IPR023393">
    <property type="entry name" value="START-like_dom_sf"/>
</dbReference>
<dbReference type="GO" id="GO:0031902">
    <property type="term" value="C:late endosome membrane"/>
    <property type="evidence" value="ECO:0007669"/>
    <property type="project" value="TreeGrafter"/>
</dbReference>
<organism evidence="4 5">
    <name type="scientific">Dibothriocephalus latus</name>
    <name type="common">Fish tapeworm</name>
    <name type="synonym">Diphyllobothrium latum</name>
    <dbReference type="NCBI Taxonomy" id="60516"/>
    <lineage>
        <taxon>Eukaryota</taxon>
        <taxon>Metazoa</taxon>
        <taxon>Spiralia</taxon>
        <taxon>Lophotrochozoa</taxon>
        <taxon>Platyhelminthes</taxon>
        <taxon>Cestoda</taxon>
        <taxon>Eucestoda</taxon>
        <taxon>Diphyllobothriidea</taxon>
        <taxon>Diphyllobothriidae</taxon>
        <taxon>Dibothriocephalus</taxon>
    </lineage>
</organism>
<evidence type="ECO:0000256" key="2">
    <source>
        <dbReference type="SAM" id="Phobius"/>
    </source>
</evidence>
<dbReference type="PANTHER" id="PTHR46121:SF4">
    <property type="entry name" value="STEROIDOGENIC ACUTE REGULATORY PROTEIN-LIKE"/>
    <property type="match status" value="1"/>
</dbReference>
<dbReference type="OrthoDB" id="74575at2759"/>
<evidence type="ECO:0000313" key="4">
    <source>
        <dbReference type="EMBL" id="VDN10977.1"/>
    </source>
</evidence>
<dbReference type="SUPFAM" id="SSF55961">
    <property type="entry name" value="Bet v1-like"/>
    <property type="match status" value="1"/>
</dbReference>
<feature type="compositionally biased region" description="Low complexity" evidence="1">
    <location>
        <begin position="302"/>
        <end position="313"/>
    </location>
</feature>
<dbReference type="EMBL" id="UYRU01050384">
    <property type="protein sequence ID" value="VDN10977.1"/>
    <property type="molecule type" value="Genomic_DNA"/>
</dbReference>
<gene>
    <name evidence="4" type="ORF">DILT_LOCUS6808</name>
</gene>
<evidence type="ECO:0000256" key="1">
    <source>
        <dbReference type="SAM" id="MobiDB-lite"/>
    </source>
</evidence>
<dbReference type="PANTHER" id="PTHR46121">
    <property type="entry name" value="STEROIDOGENIC ACUTE REGULATORY PROTEIN-LIKE"/>
    <property type="match status" value="1"/>
</dbReference>
<dbReference type="GO" id="GO:0099044">
    <property type="term" value="P:vesicle tethering to endoplasmic reticulum"/>
    <property type="evidence" value="ECO:0007669"/>
    <property type="project" value="TreeGrafter"/>
</dbReference>
<protein>
    <recommendedName>
        <fullName evidence="3">START domain-containing protein</fullName>
    </recommendedName>
</protein>